<dbReference type="FunCoup" id="C4R387">
    <property type="interactions" value="44"/>
</dbReference>
<dbReference type="Pfam" id="PF09734">
    <property type="entry name" value="Tau95"/>
    <property type="match status" value="1"/>
</dbReference>
<evidence type="ECO:0000259" key="7">
    <source>
        <dbReference type="Pfam" id="PF17682"/>
    </source>
</evidence>
<gene>
    <name evidence="8" type="ordered locus">PAS_c131_0009</name>
</gene>
<evidence type="ECO:0000256" key="1">
    <source>
        <dbReference type="ARBA" id="ARBA00004123"/>
    </source>
</evidence>
<dbReference type="InterPro" id="IPR040454">
    <property type="entry name" value="TF_IIIC_Tfc1/Sfc1"/>
</dbReference>
<dbReference type="RefSeq" id="XP_002493400.1">
    <property type="nucleotide sequence ID" value="XM_002493355.1"/>
</dbReference>
<keyword evidence="3" id="KW-0804">Transcription</keyword>
<keyword evidence="4" id="KW-0539">Nucleus</keyword>
<dbReference type="GO" id="GO:0001003">
    <property type="term" value="F:RNA polymerase III type 2 promoter sequence-specific DNA binding"/>
    <property type="evidence" value="ECO:0007669"/>
    <property type="project" value="TreeGrafter"/>
</dbReference>
<evidence type="ECO:0000256" key="3">
    <source>
        <dbReference type="ARBA" id="ARBA00023163"/>
    </source>
</evidence>
<dbReference type="GO" id="GO:0001002">
    <property type="term" value="F:RNA polymerase III type 1 promoter sequence-specific DNA binding"/>
    <property type="evidence" value="ECO:0007669"/>
    <property type="project" value="TreeGrafter"/>
</dbReference>
<evidence type="ECO:0000256" key="5">
    <source>
        <dbReference type="SAM" id="MobiDB-lite"/>
    </source>
</evidence>
<dbReference type="Pfam" id="PF17682">
    <property type="entry name" value="Tau95_N"/>
    <property type="match status" value="1"/>
</dbReference>
<name>C4R387_KOMPG</name>
<evidence type="ECO:0000259" key="6">
    <source>
        <dbReference type="Pfam" id="PF09734"/>
    </source>
</evidence>
<dbReference type="GeneID" id="8199620"/>
<evidence type="ECO:0000256" key="2">
    <source>
        <dbReference type="ARBA" id="ARBA00023125"/>
    </source>
</evidence>
<dbReference type="KEGG" id="ppa:PAS_c131_0009"/>
<dbReference type="Gene3D" id="3.30.200.160">
    <property type="entry name" value="TFIIIC, subcomplex tauA, subunit Sfc1, barrel domain"/>
    <property type="match status" value="1"/>
</dbReference>
<dbReference type="InterPro" id="IPR041499">
    <property type="entry name" value="Tfc1/Sfc1_N"/>
</dbReference>
<dbReference type="OMA" id="PWRNTYI"/>
<dbReference type="InterPro" id="IPR019136">
    <property type="entry name" value="TF_IIIC_su-5_HTH"/>
</dbReference>
<dbReference type="GO" id="GO:0000127">
    <property type="term" value="C:transcription factor TFIIIC complex"/>
    <property type="evidence" value="ECO:0007669"/>
    <property type="project" value="InterPro"/>
</dbReference>
<dbReference type="PANTHER" id="PTHR13230">
    <property type="entry name" value="GENERAL TRANSCRIPTION FACTOR IIIC, POLYPEPTIDE 5"/>
    <property type="match status" value="1"/>
</dbReference>
<feature type="domain" description="Transcription factor IIIC subunit Tfc1/Sfc1 triple barrel" evidence="7">
    <location>
        <begin position="16"/>
        <end position="147"/>
    </location>
</feature>
<feature type="compositionally biased region" description="Acidic residues" evidence="5">
    <location>
        <begin position="505"/>
        <end position="525"/>
    </location>
</feature>
<dbReference type="OrthoDB" id="5598268at2759"/>
<dbReference type="GO" id="GO:0006384">
    <property type="term" value="P:transcription initiation at RNA polymerase III promoter"/>
    <property type="evidence" value="ECO:0007669"/>
    <property type="project" value="InterPro"/>
</dbReference>
<dbReference type="PANTHER" id="PTHR13230:SF5">
    <property type="entry name" value="GENERAL TRANSCRIPTION FACTOR 3C POLYPEPTIDE 5"/>
    <property type="match status" value="1"/>
</dbReference>
<evidence type="ECO:0000313" key="8">
    <source>
        <dbReference type="EMBL" id="CAY71221.1"/>
    </source>
</evidence>
<dbReference type="Proteomes" id="UP000000314">
    <property type="component" value="Chromosome 3"/>
</dbReference>
<comment type="subcellular location">
    <subcellularLocation>
        <location evidence="1">Nucleus</location>
    </subcellularLocation>
</comment>
<proteinExistence type="predicted"/>
<dbReference type="HOGENOM" id="CLU_020038_0_0_1"/>
<dbReference type="eggNOG" id="KOG2473">
    <property type="taxonomic scope" value="Eukaryota"/>
</dbReference>
<keyword evidence="9" id="KW-1185">Reference proteome</keyword>
<dbReference type="InterPro" id="IPR042536">
    <property type="entry name" value="TFIIIC_tauA_Sfc1"/>
</dbReference>
<feature type="domain" description="Transcription factor IIIC subunit 5 HTH" evidence="6">
    <location>
        <begin position="193"/>
        <end position="364"/>
    </location>
</feature>
<dbReference type="EMBL" id="FN392321">
    <property type="protein sequence ID" value="CAY71221.1"/>
    <property type="molecule type" value="Genomic_DNA"/>
</dbReference>
<sequence>MSENKKYLLDLPKLTSVEFPLVVNNSARALEMVGGKEKLQKCIISNDILENRPFLSLGQQGNALNEATLELRLREDPHHHPINSYIHQNENLLVKVRVPRKVFRKRNGNNIAATLRHCKQNGFSTEFNVIGVLNKNFKFRELADFQYITKSSAFASKFRQGLLRGYLPNIKGIASDIENDISRQQNNDDLDLPPPLRFNRVSLPFNYGYKSNPYSSTIVDENGQISLQTRSKRILLFSTSIDFGEATPLGPPNELLNNLEDLRKEVQQMRIDKRNSEEFIRESPAQTLLDTIELLNVAFRVRPIWLRSNLVKLFPDRFKSSIKFALPYVSYLMRKGPWRSSPIVFGYDPRLDPSSKVYQIETFRTVERSFTAVADLEHQPSNFISESQLVPLNFLDYNNLTEDEKKFAFIPKDQVFTGDTFPSVVTFQVHALQDPLITNILHAASVLEKPSERYGWFDRLSLQKVRSIIKYKLDALSQGKEVNLNKVENIVDRVAYNFSTKQGVDEDSLEQLEEEEEENDREECEGLSTEHNFPGPEISFTGELPEKLLQGRRHLLTKLELYNSNEVSKVSELNGIIKQEDLMSFDLGSNTTESTYLN</sequence>
<dbReference type="InParanoid" id="C4R387"/>
<accession>C4R387</accession>
<dbReference type="STRING" id="644223.C4R387"/>
<evidence type="ECO:0000256" key="4">
    <source>
        <dbReference type="ARBA" id="ARBA00023242"/>
    </source>
</evidence>
<reference evidence="8 9" key="1">
    <citation type="journal article" date="2009" name="Nat. Biotechnol.">
        <title>Genome sequence of the recombinant protein production host Pichia pastoris.</title>
        <authorList>
            <person name="De Schutter K."/>
            <person name="Lin Y.C."/>
            <person name="Tiels P."/>
            <person name="Van Hecke A."/>
            <person name="Glinka S."/>
            <person name="Weber-Lehmann J."/>
            <person name="Rouze P."/>
            <person name="Van de Peer Y."/>
            <person name="Callewaert N."/>
        </authorList>
    </citation>
    <scope>NUCLEOTIDE SEQUENCE [LARGE SCALE GENOMIC DNA]</scope>
    <source>
        <strain evidence="9">GS115 / ATCC 20864</strain>
    </source>
</reference>
<feature type="region of interest" description="Disordered" evidence="5">
    <location>
        <begin position="504"/>
        <end position="536"/>
    </location>
</feature>
<dbReference type="AlphaFoldDB" id="C4R387"/>
<evidence type="ECO:0000313" key="9">
    <source>
        <dbReference type="Proteomes" id="UP000000314"/>
    </source>
</evidence>
<organism evidence="8 9">
    <name type="scientific">Komagataella phaffii (strain GS115 / ATCC 20864)</name>
    <name type="common">Yeast</name>
    <name type="synonym">Pichia pastoris</name>
    <dbReference type="NCBI Taxonomy" id="644223"/>
    <lineage>
        <taxon>Eukaryota</taxon>
        <taxon>Fungi</taxon>
        <taxon>Dikarya</taxon>
        <taxon>Ascomycota</taxon>
        <taxon>Saccharomycotina</taxon>
        <taxon>Pichiomycetes</taxon>
        <taxon>Pichiales</taxon>
        <taxon>Pichiaceae</taxon>
        <taxon>Komagataella</taxon>
    </lineage>
</organism>
<keyword evidence="2" id="KW-0238">DNA-binding</keyword>
<dbReference type="GO" id="GO:0005634">
    <property type="term" value="C:nucleus"/>
    <property type="evidence" value="ECO:0007669"/>
    <property type="project" value="UniProtKB-SubCell"/>
</dbReference>
<protein>
    <submittedName>
        <fullName evidence="8">Uncharacterized protein</fullName>
    </submittedName>
</protein>